<accession>A0A2J7PPP6</accession>
<organism evidence="1 2">
    <name type="scientific">Cryptotermes secundus</name>
    <dbReference type="NCBI Taxonomy" id="105785"/>
    <lineage>
        <taxon>Eukaryota</taxon>
        <taxon>Metazoa</taxon>
        <taxon>Ecdysozoa</taxon>
        <taxon>Arthropoda</taxon>
        <taxon>Hexapoda</taxon>
        <taxon>Insecta</taxon>
        <taxon>Pterygota</taxon>
        <taxon>Neoptera</taxon>
        <taxon>Polyneoptera</taxon>
        <taxon>Dictyoptera</taxon>
        <taxon>Blattodea</taxon>
        <taxon>Blattoidea</taxon>
        <taxon>Termitoidae</taxon>
        <taxon>Kalotermitidae</taxon>
        <taxon>Cryptotermitinae</taxon>
        <taxon>Cryptotermes</taxon>
    </lineage>
</organism>
<gene>
    <name evidence="1" type="ORF">B7P43_G14626</name>
</gene>
<evidence type="ECO:0000313" key="2">
    <source>
        <dbReference type="Proteomes" id="UP000235965"/>
    </source>
</evidence>
<name>A0A2J7PPP6_9NEOP</name>
<dbReference type="AlphaFoldDB" id="A0A2J7PPP6"/>
<dbReference type="Proteomes" id="UP000235965">
    <property type="component" value="Unassembled WGS sequence"/>
</dbReference>
<protein>
    <submittedName>
        <fullName evidence="1">Uncharacterized protein</fullName>
    </submittedName>
</protein>
<dbReference type="InParanoid" id="A0A2J7PPP6"/>
<proteinExistence type="predicted"/>
<keyword evidence="2" id="KW-1185">Reference proteome</keyword>
<sequence length="112" mass="12903">MRQCTVGTQFGVAGPFPWSDQENRYLLIDLDYFIKWPESRDLAYTASTHGTMVLTAACLVFPTCTKGKSPKLQSSWEDSYNLVTRITDVVYRNQLNPRSRLMVVHLDRLAHY</sequence>
<dbReference type="EMBL" id="NEVH01022648">
    <property type="protein sequence ID" value="PNF18302.1"/>
    <property type="molecule type" value="Genomic_DNA"/>
</dbReference>
<evidence type="ECO:0000313" key="1">
    <source>
        <dbReference type="EMBL" id="PNF18302.1"/>
    </source>
</evidence>
<reference evidence="1" key="1">
    <citation type="submission" date="2017-12" db="EMBL/GenBank/DDBJ databases">
        <title>Hemimetabolous genomes reveal molecular basis of termite eusociality.</title>
        <authorList>
            <person name="Harrison M.C."/>
            <person name="Jongepier E."/>
            <person name="Robertson H.M."/>
            <person name="Arning N."/>
            <person name="Bitard-Feildel T."/>
            <person name="Chao H."/>
            <person name="Childers C.P."/>
            <person name="Dinh H."/>
            <person name="Doddapaneni H."/>
            <person name="Dugan S."/>
            <person name="Gowin J."/>
            <person name="Greiner C."/>
            <person name="Han Y."/>
            <person name="Hu H."/>
            <person name="Hughes D.S.T."/>
            <person name="Huylmans A.-K."/>
            <person name="Kemena C."/>
            <person name="Kremer L.P.M."/>
            <person name="Lee S.L."/>
            <person name="Lopez-Ezquerra A."/>
            <person name="Mallet L."/>
            <person name="Monroy-Kuhn J.M."/>
            <person name="Moser A."/>
            <person name="Murali S.C."/>
            <person name="Muzny D.M."/>
            <person name="Otani S."/>
            <person name="Piulachs M.-D."/>
            <person name="Poelchau M."/>
            <person name="Qu J."/>
            <person name="Schaub F."/>
            <person name="Wada-Katsumata A."/>
            <person name="Worley K.C."/>
            <person name="Xie Q."/>
            <person name="Ylla G."/>
            <person name="Poulsen M."/>
            <person name="Gibbs R.A."/>
            <person name="Schal C."/>
            <person name="Richards S."/>
            <person name="Belles X."/>
            <person name="Korb J."/>
            <person name="Bornberg-Bauer E."/>
        </authorList>
    </citation>
    <scope>NUCLEOTIDE SEQUENCE [LARGE SCALE GENOMIC DNA]</scope>
    <source>
        <tissue evidence="1">Whole body</tissue>
    </source>
</reference>
<comment type="caution">
    <text evidence="1">The sequence shown here is derived from an EMBL/GenBank/DDBJ whole genome shotgun (WGS) entry which is preliminary data.</text>
</comment>